<dbReference type="EMBL" id="CALBWS010000001">
    <property type="protein sequence ID" value="CAH2713135.1"/>
    <property type="molecule type" value="Genomic_DNA"/>
</dbReference>
<dbReference type="GO" id="GO:0045127">
    <property type="term" value="F:N-acetylglucosamine kinase activity"/>
    <property type="evidence" value="ECO:0007669"/>
    <property type="project" value="UniProtKB-EC"/>
</dbReference>
<evidence type="ECO:0000313" key="2">
    <source>
        <dbReference type="EMBL" id="CAH2713135.1"/>
    </source>
</evidence>
<evidence type="ECO:0000313" key="3">
    <source>
        <dbReference type="Proteomes" id="UP000838308"/>
    </source>
</evidence>
<dbReference type="Pfam" id="PF00480">
    <property type="entry name" value="ROK"/>
    <property type="match status" value="1"/>
</dbReference>
<proteinExistence type="inferred from homology"/>
<comment type="caution">
    <text evidence="2">The sequence shown here is derived from an EMBL/GenBank/DDBJ whole genome shotgun (WGS) entry which is preliminary data.</text>
</comment>
<dbReference type="InterPro" id="IPR000600">
    <property type="entry name" value="ROK"/>
</dbReference>
<dbReference type="EC" id="2.7.1.59" evidence="2"/>
<keyword evidence="3" id="KW-1185">Reference proteome</keyword>
<dbReference type="PANTHER" id="PTHR18964">
    <property type="entry name" value="ROK (REPRESSOR, ORF, KINASE) FAMILY"/>
    <property type="match status" value="1"/>
</dbReference>
<organism evidence="2 3">
    <name type="scientific">Neobacillus rhizosphaerae</name>
    <dbReference type="NCBI Taxonomy" id="2880965"/>
    <lineage>
        <taxon>Bacteria</taxon>
        <taxon>Bacillati</taxon>
        <taxon>Bacillota</taxon>
        <taxon>Bacilli</taxon>
        <taxon>Bacillales</taxon>
        <taxon>Bacillaceae</taxon>
        <taxon>Neobacillus</taxon>
    </lineage>
</organism>
<dbReference type="InterPro" id="IPR043129">
    <property type="entry name" value="ATPase_NBD"/>
</dbReference>
<gene>
    <name evidence="2" type="primary">nagK</name>
    <name evidence="2" type="ORF">BACCIP111895_00268</name>
</gene>
<evidence type="ECO:0000256" key="1">
    <source>
        <dbReference type="ARBA" id="ARBA00006479"/>
    </source>
</evidence>
<protein>
    <submittedName>
        <fullName evidence="2">N-acetyl-D-glucosamine kinase</fullName>
        <ecNumber evidence="2">2.7.1.59</ecNumber>
    </submittedName>
</protein>
<name>A0ABM9EKM7_9BACI</name>
<comment type="similarity">
    <text evidence="1">Belongs to the ROK (NagC/XylR) family.</text>
</comment>
<dbReference type="PANTHER" id="PTHR18964:SF149">
    <property type="entry name" value="BIFUNCTIONAL UDP-N-ACETYLGLUCOSAMINE 2-EPIMERASE_N-ACETYLMANNOSAMINE KINASE"/>
    <property type="match status" value="1"/>
</dbReference>
<reference evidence="2" key="1">
    <citation type="submission" date="2022-04" db="EMBL/GenBank/DDBJ databases">
        <authorList>
            <person name="Criscuolo A."/>
        </authorList>
    </citation>
    <scope>NUCLEOTIDE SEQUENCE</scope>
    <source>
        <strain evidence="2">CIP111895</strain>
    </source>
</reference>
<keyword evidence="2" id="KW-0808">Transferase</keyword>
<dbReference type="SUPFAM" id="SSF53067">
    <property type="entry name" value="Actin-like ATPase domain"/>
    <property type="match status" value="1"/>
</dbReference>
<dbReference type="Gene3D" id="3.30.420.40">
    <property type="match status" value="1"/>
</dbReference>
<dbReference type="Proteomes" id="UP000838308">
    <property type="component" value="Unassembled WGS sequence"/>
</dbReference>
<sequence length="75" mass="7413">MQLVKEPIKGGTSIPFYIDNDANVEALGESWKGAGEGGDNVVFVTLGTGVGGGVIAEGNLIHGKIGTAASATGVV</sequence>
<accession>A0ABM9EKM7</accession>
<keyword evidence="2" id="KW-0418">Kinase</keyword>